<protein>
    <recommendedName>
        <fullName evidence="5">Aspartyl protease</fullName>
    </recommendedName>
</protein>
<accession>A0A1J1H2G5</accession>
<keyword evidence="4" id="KW-1185">Reference proteome</keyword>
<evidence type="ECO:0008006" key="5">
    <source>
        <dbReference type="Google" id="ProtNLM"/>
    </source>
</evidence>
<sequence length="816" mass="97181">MPILFIFTLCYFLCDFCDTIKLRKNVKNIAYINENDLISYVSNNKYNYLFVNNNGSRIKQNYNKNKLFLNIKDSNKNVMKIEKFRNSNGNEFLFTKLLINNEENKFVVDLCSDNSFIFEKKIKFVKNEKGDDSKEYMCLNYNNENIQNTKEEIYLNNRKITAEKFINIKFSTKEFHFYIINNEELSKHFDGIIGFDFFKNFDSFVLDTINMNILLNENNYSYNKEYFYETKLHDYFNNIKYINVNVNDHLYRGILDTGSAHTIIINSNKLFETSNEGNITIENLLKNKYKVQKVYLNKFDLISRENEFIPISLKTVYKGYLEYLDSNIVLLGLDFLLNKKFIFDIKNNSLYISNSSFSSFSENENNISKYKEQLENYVDKKEQNQFINKKIDEYLVEQECQNIYEKLRKKELSFLKITKELENENIYIKDCKSTNDVIKKYAIKLLYGSNYLKKNDKNKEFNTRYNEMINFFKKLSNEEKQNMLNKIINIIKKDKNDYEKASEIIEEFVNYEISNNLYSLHKFKSNNVNKNNEKALNEEYNNLYNYYTSHPDYSFEILNDFKKELSSKKIGFNDCEDEKDIIKRIAESRVYNINKENKNKNKNTKRNIIVRRYSNDDNNVHTQIIIRRNGINPSDSSDGNDDENGYQYDNLDKVDDLFPNSIFSGIFRNFFGDNRNESNEENNEENQNDLFSELNNFFGFGNMGDNMFRKKKKSVLGFKTKEPEHKNENKDDTDILSKAIKEEKDVDIIYLLNKVQKLNDINLKNFILQSLKNENIRKILVDAVKNGYNNTYEECKQQNDNKSMYLLQMLKQSGIF</sequence>
<evidence type="ECO:0000256" key="1">
    <source>
        <dbReference type="SAM" id="MobiDB-lite"/>
    </source>
</evidence>
<dbReference type="RefSeq" id="XP_028532123.1">
    <property type="nucleotide sequence ID" value="XM_028675544.1"/>
</dbReference>
<dbReference type="VEuPathDB" id="PlasmoDB:PRELSG_0609000"/>
<evidence type="ECO:0000256" key="2">
    <source>
        <dbReference type="SAM" id="SignalP"/>
    </source>
</evidence>
<proteinExistence type="predicted"/>
<feature type="chain" id="PRO_5012227317" description="Aspartyl protease" evidence="2">
    <location>
        <begin position="20"/>
        <end position="816"/>
    </location>
</feature>
<dbReference type="KEGG" id="prel:PRELSG_0609000"/>
<organism evidence="3 4">
    <name type="scientific">Plasmodium relictum</name>
    <dbReference type="NCBI Taxonomy" id="85471"/>
    <lineage>
        <taxon>Eukaryota</taxon>
        <taxon>Sar</taxon>
        <taxon>Alveolata</taxon>
        <taxon>Apicomplexa</taxon>
        <taxon>Aconoidasida</taxon>
        <taxon>Haemosporida</taxon>
        <taxon>Plasmodiidae</taxon>
        <taxon>Plasmodium</taxon>
        <taxon>Plasmodium (Haemamoeba)</taxon>
    </lineage>
</organism>
<dbReference type="OrthoDB" id="377242at2759"/>
<dbReference type="SUPFAM" id="SSF50630">
    <property type="entry name" value="Acid proteases"/>
    <property type="match status" value="1"/>
</dbReference>
<feature type="region of interest" description="Disordered" evidence="1">
    <location>
        <begin position="628"/>
        <end position="648"/>
    </location>
</feature>
<dbReference type="AlphaFoldDB" id="A0A1J1H2G5"/>
<dbReference type="Gene3D" id="2.40.70.10">
    <property type="entry name" value="Acid Proteases"/>
    <property type="match status" value="2"/>
</dbReference>
<name>A0A1J1H2G5_PLARL</name>
<evidence type="ECO:0000313" key="4">
    <source>
        <dbReference type="Proteomes" id="UP000220158"/>
    </source>
</evidence>
<keyword evidence="2" id="KW-0732">Signal</keyword>
<dbReference type="InterPro" id="IPR021109">
    <property type="entry name" value="Peptidase_aspartic_dom_sf"/>
</dbReference>
<dbReference type="Proteomes" id="UP000220158">
    <property type="component" value="Chromosome 6"/>
</dbReference>
<dbReference type="EMBL" id="LN835301">
    <property type="protein sequence ID" value="CRG99115.1"/>
    <property type="molecule type" value="Genomic_DNA"/>
</dbReference>
<evidence type="ECO:0000313" key="3">
    <source>
        <dbReference type="EMBL" id="CRG99115.1"/>
    </source>
</evidence>
<feature type="signal peptide" evidence="2">
    <location>
        <begin position="1"/>
        <end position="19"/>
    </location>
</feature>
<dbReference type="GeneID" id="39735216"/>
<gene>
    <name evidence="3" type="ORF">PRELSG_0609000</name>
</gene>
<reference evidence="3 4" key="1">
    <citation type="submission" date="2015-04" db="EMBL/GenBank/DDBJ databases">
        <authorList>
            <consortium name="Pathogen Informatics"/>
        </authorList>
    </citation>
    <scope>NUCLEOTIDE SEQUENCE [LARGE SCALE GENOMIC DNA]</scope>
    <source>
        <strain evidence="3 4">SGS1</strain>
    </source>
</reference>